<dbReference type="OrthoDB" id="4137815at2759"/>
<proteinExistence type="predicted"/>
<gene>
    <name evidence="2" type="ORF">DM02DRAFT_677673</name>
</gene>
<feature type="compositionally biased region" description="Basic residues" evidence="1">
    <location>
        <begin position="50"/>
        <end position="63"/>
    </location>
</feature>
<accession>A0A2V1D2B3</accession>
<feature type="region of interest" description="Disordered" evidence="1">
    <location>
        <begin position="40"/>
        <end position="75"/>
    </location>
</feature>
<sequence>MVNPGLMAEQTGSRRACDRFHKVKERCHWTHDQAKCERCQRVHSPCQTRRPMKSRGRKPRKRPLPASSEGSDTPVDLIIAGSEPSKLPRTLSVFVDLNDRELQILHGVPDGKTRIDQYLIGPSFQECQLKTLIRHLSIAFPFLRDALLASSALIAHEYQPRPIQLDRMIGHKRAASAISSLRSLESFDPGSVSTVLTLAILSVSFAELSQARSSRWKLIGSGNYIT</sequence>
<name>A0A2V1D2B3_9PLEO</name>
<dbReference type="EMBL" id="KZ805711">
    <property type="protein sequence ID" value="PVH92177.1"/>
    <property type="molecule type" value="Genomic_DNA"/>
</dbReference>
<dbReference type="AlphaFoldDB" id="A0A2V1D2B3"/>
<evidence type="ECO:0000256" key="1">
    <source>
        <dbReference type="SAM" id="MobiDB-lite"/>
    </source>
</evidence>
<organism evidence="2 3">
    <name type="scientific">Periconia macrospinosa</name>
    <dbReference type="NCBI Taxonomy" id="97972"/>
    <lineage>
        <taxon>Eukaryota</taxon>
        <taxon>Fungi</taxon>
        <taxon>Dikarya</taxon>
        <taxon>Ascomycota</taxon>
        <taxon>Pezizomycotina</taxon>
        <taxon>Dothideomycetes</taxon>
        <taxon>Pleosporomycetidae</taxon>
        <taxon>Pleosporales</taxon>
        <taxon>Massarineae</taxon>
        <taxon>Periconiaceae</taxon>
        <taxon>Periconia</taxon>
    </lineage>
</organism>
<evidence type="ECO:0000313" key="2">
    <source>
        <dbReference type="EMBL" id="PVH92177.1"/>
    </source>
</evidence>
<reference evidence="2 3" key="1">
    <citation type="journal article" date="2018" name="Sci. Rep.">
        <title>Comparative genomics provides insights into the lifestyle and reveals functional heterogeneity of dark septate endophytic fungi.</title>
        <authorList>
            <person name="Knapp D.G."/>
            <person name="Nemeth J.B."/>
            <person name="Barry K."/>
            <person name="Hainaut M."/>
            <person name="Henrissat B."/>
            <person name="Johnson J."/>
            <person name="Kuo A."/>
            <person name="Lim J.H.P."/>
            <person name="Lipzen A."/>
            <person name="Nolan M."/>
            <person name="Ohm R.A."/>
            <person name="Tamas L."/>
            <person name="Grigoriev I.V."/>
            <person name="Spatafora J.W."/>
            <person name="Nagy L.G."/>
            <person name="Kovacs G.M."/>
        </authorList>
    </citation>
    <scope>NUCLEOTIDE SEQUENCE [LARGE SCALE GENOMIC DNA]</scope>
    <source>
        <strain evidence="2 3">DSE2036</strain>
    </source>
</reference>
<protein>
    <recommendedName>
        <fullName evidence="4">Zn(2)-C6 fungal-type domain-containing protein</fullName>
    </recommendedName>
</protein>
<evidence type="ECO:0000313" key="3">
    <source>
        <dbReference type="Proteomes" id="UP000244855"/>
    </source>
</evidence>
<keyword evidence="3" id="KW-1185">Reference proteome</keyword>
<dbReference type="Proteomes" id="UP000244855">
    <property type="component" value="Unassembled WGS sequence"/>
</dbReference>
<evidence type="ECO:0008006" key="4">
    <source>
        <dbReference type="Google" id="ProtNLM"/>
    </source>
</evidence>